<keyword evidence="2" id="KW-1185">Reference proteome</keyword>
<organism evidence="1 2">
    <name type="scientific">Electrophorus voltai</name>
    <dbReference type="NCBI Taxonomy" id="2609070"/>
    <lineage>
        <taxon>Eukaryota</taxon>
        <taxon>Metazoa</taxon>
        <taxon>Chordata</taxon>
        <taxon>Craniata</taxon>
        <taxon>Vertebrata</taxon>
        <taxon>Euteleostomi</taxon>
        <taxon>Actinopterygii</taxon>
        <taxon>Neopterygii</taxon>
        <taxon>Teleostei</taxon>
        <taxon>Ostariophysi</taxon>
        <taxon>Gymnotiformes</taxon>
        <taxon>Gymnotoidei</taxon>
        <taxon>Gymnotidae</taxon>
        <taxon>Electrophorus</taxon>
    </lineage>
</organism>
<dbReference type="EMBL" id="JAROKS010000013">
    <property type="protein sequence ID" value="KAK1797766.1"/>
    <property type="molecule type" value="Genomic_DNA"/>
</dbReference>
<dbReference type="AlphaFoldDB" id="A0AAD8ZEU0"/>
<gene>
    <name evidence="1" type="ORF">P4O66_008119</name>
</gene>
<evidence type="ECO:0000313" key="1">
    <source>
        <dbReference type="EMBL" id="KAK1797766.1"/>
    </source>
</evidence>
<name>A0AAD8ZEU0_9TELE</name>
<evidence type="ECO:0000313" key="2">
    <source>
        <dbReference type="Proteomes" id="UP001239994"/>
    </source>
</evidence>
<comment type="caution">
    <text evidence="1">The sequence shown here is derived from an EMBL/GenBank/DDBJ whole genome shotgun (WGS) entry which is preliminary data.</text>
</comment>
<reference evidence="1" key="1">
    <citation type="submission" date="2023-03" db="EMBL/GenBank/DDBJ databases">
        <title>Electrophorus voltai genome.</title>
        <authorList>
            <person name="Bian C."/>
        </authorList>
    </citation>
    <scope>NUCLEOTIDE SEQUENCE</scope>
    <source>
        <strain evidence="1">CB-2022</strain>
        <tissue evidence="1">Muscle</tissue>
    </source>
</reference>
<sequence>MHKWLEREGFANLSQRWNDACMAIEGDIVTTKVACVFKEQVEAAIKTCGLTGKVSALGTTDSIVHVTVETLEVHIMAELASDLLLSTSAALRSGRDGVSLNFSVVWLHSQGRFQLPLAAVIPTGRA</sequence>
<dbReference type="Proteomes" id="UP001239994">
    <property type="component" value="Unassembled WGS sequence"/>
</dbReference>
<feature type="non-terminal residue" evidence="1">
    <location>
        <position position="1"/>
    </location>
</feature>
<protein>
    <submittedName>
        <fullName evidence="1">Uncharacterized protein</fullName>
    </submittedName>
</protein>
<proteinExistence type="predicted"/>
<accession>A0AAD8ZEU0</accession>